<dbReference type="InterPro" id="IPR048304">
    <property type="entry name" value="UbiD_Rift_dom"/>
</dbReference>
<evidence type="ECO:0000259" key="2">
    <source>
        <dbReference type="Pfam" id="PF01977"/>
    </source>
</evidence>
<dbReference type="Gene3D" id="3.40.1670.10">
    <property type="entry name" value="UbiD C-terminal domain-like"/>
    <property type="match status" value="1"/>
</dbReference>
<name>A0ABY4SSX4_9ENTR</name>
<protein>
    <submittedName>
        <fullName evidence="5">4-hydroxy-3-polyprenylbenzoate decarboxylase</fullName>
        <ecNumber evidence="5">4.1.1.98</ecNumber>
    </submittedName>
</protein>
<dbReference type="Gene3D" id="1.20.5.570">
    <property type="entry name" value="Single helix bin"/>
    <property type="match status" value="1"/>
</dbReference>
<dbReference type="Pfam" id="PF20695">
    <property type="entry name" value="UbiD_N"/>
    <property type="match status" value="1"/>
</dbReference>
<dbReference type="RefSeq" id="WP_250223217.1">
    <property type="nucleotide sequence ID" value="NZ_CP097762.1"/>
</dbReference>
<proteinExistence type="predicted"/>
<organism evidence="5 6">
    <name type="scientific">Candidatus Blochmannia ocreatus</name>
    <name type="common">nom. nud.</name>
    <dbReference type="NCBI Taxonomy" id="251538"/>
    <lineage>
        <taxon>Bacteria</taxon>
        <taxon>Pseudomonadati</taxon>
        <taxon>Pseudomonadota</taxon>
        <taxon>Gammaproteobacteria</taxon>
        <taxon>Enterobacterales</taxon>
        <taxon>Enterobacteriaceae</taxon>
        <taxon>ant endosymbionts</taxon>
        <taxon>Candidatus Blochmanniella</taxon>
    </lineage>
</organism>
<dbReference type="SUPFAM" id="SSF143968">
    <property type="entry name" value="UbiD C-terminal domain-like"/>
    <property type="match status" value="1"/>
</dbReference>
<evidence type="ECO:0000313" key="6">
    <source>
        <dbReference type="Proteomes" id="UP001056834"/>
    </source>
</evidence>
<evidence type="ECO:0000259" key="4">
    <source>
        <dbReference type="Pfam" id="PF20696"/>
    </source>
</evidence>
<feature type="domain" description="3-octaprenyl-4-hydroxybenzoate carboxy-lyase-like N-terminal" evidence="3">
    <location>
        <begin position="10"/>
        <end position="89"/>
    </location>
</feature>
<dbReference type="EMBL" id="CP097762">
    <property type="protein sequence ID" value="URJ25086.1"/>
    <property type="molecule type" value="Genomic_DNA"/>
</dbReference>
<reference evidence="5" key="1">
    <citation type="submission" date="2022-05" db="EMBL/GenBank/DDBJ databases">
        <title>Impact of host demography and evolutionary history on endosymbiont molecular evolution: a test in carpenter ants (Genus Camponotus) and their Blochmannia endosymbionts.</title>
        <authorList>
            <person name="Manthey J.D."/>
            <person name="Giron J.C."/>
            <person name="Hruska J.P."/>
        </authorList>
    </citation>
    <scope>NUCLEOTIDE SEQUENCE</scope>
    <source>
        <strain evidence="5">C-006</strain>
    </source>
</reference>
<keyword evidence="5" id="KW-0456">Lyase</keyword>
<feature type="domain" description="3-octaprenyl-4-hydroxybenzoate carboxy-lyase-like Rift-related" evidence="2">
    <location>
        <begin position="124"/>
        <end position="322"/>
    </location>
</feature>
<dbReference type="Pfam" id="PF20696">
    <property type="entry name" value="UbiD_C"/>
    <property type="match status" value="1"/>
</dbReference>
<dbReference type="NCBIfam" id="TIGR00148">
    <property type="entry name" value="UbiD family decarboxylase"/>
    <property type="match status" value="1"/>
</dbReference>
<feature type="domain" description="3-octaprenyl-4-hydroxybenzoate carboxy-lyase-like C-terminal" evidence="4">
    <location>
        <begin position="330"/>
        <end position="452"/>
    </location>
</feature>
<dbReference type="SUPFAM" id="SSF50475">
    <property type="entry name" value="FMN-binding split barrel"/>
    <property type="match status" value="1"/>
</dbReference>
<dbReference type="EC" id="4.1.1.98" evidence="5"/>
<evidence type="ECO:0000259" key="3">
    <source>
        <dbReference type="Pfam" id="PF20695"/>
    </source>
</evidence>
<dbReference type="InterPro" id="IPR049381">
    <property type="entry name" value="UbiD-like_C"/>
</dbReference>
<dbReference type="GO" id="GO:0008694">
    <property type="term" value="F:4-hydroxy-3-polyprenylbenzoate decarboxylase activity"/>
    <property type="evidence" value="ECO:0007669"/>
    <property type="project" value="UniProtKB-EC"/>
</dbReference>
<dbReference type="InterPro" id="IPR002830">
    <property type="entry name" value="UbiD"/>
</dbReference>
<evidence type="ECO:0000313" key="5">
    <source>
        <dbReference type="EMBL" id="URJ25086.1"/>
    </source>
</evidence>
<dbReference type="InterPro" id="IPR049383">
    <property type="entry name" value="UbiD-like_N"/>
</dbReference>
<dbReference type="Pfam" id="PF01977">
    <property type="entry name" value="UbiD"/>
    <property type="match status" value="1"/>
</dbReference>
<dbReference type="Proteomes" id="UP001056834">
    <property type="component" value="Chromosome"/>
</dbReference>
<dbReference type="NCBIfam" id="NF008175">
    <property type="entry name" value="PRK10922.1"/>
    <property type="match status" value="1"/>
</dbReference>
<dbReference type="PANTHER" id="PTHR30108">
    <property type="entry name" value="3-OCTAPRENYL-4-HYDROXYBENZOATE CARBOXY-LYASE-RELATED"/>
    <property type="match status" value="1"/>
</dbReference>
<keyword evidence="1" id="KW-0210">Decarboxylase</keyword>
<accession>A0ABY4SSX4</accession>
<keyword evidence="6" id="KW-1185">Reference proteome</keyword>
<gene>
    <name evidence="5" type="primary">ubiD</name>
    <name evidence="5" type="ORF">M9405_03060</name>
</gene>
<dbReference type="PANTHER" id="PTHR30108:SF17">
    <property type="entry name" value="FERULIC ACID DECARBOXYLASE 1"/>
    <property type="match status" value="1"/>
</dbReference>
<sequence>MKYNDLREFIKILEHHGELKRIDIPIDPNLEMTEISHRTIKSNGPALFFNNPKGYSMPVLCNLFGTLNRIALSMGKKNVMALRDIGKLLAFLRYPELPTNIQDFFSNVPNFRHILHMPTKQVSFAPCQENIYYDTDVDITHMPIMRCWPGDISPLITWGITITRGPHSKRQNLGIYRQQVLSKNKIIIRWLSNRGGALDFKSWAENTSEKRFPITVALGADPATLLGAVVPIPNTLSEYAFSGLLRGRKTEVTKCISCNLEIPANSEIILEGYLERNILATEGPFGDHTGYYNTTNKFPICTITHITRRNNPIYHSTYTGKPIDEPAMLSIAMNEIFIPIIQKQFPEITDFYLPPEGCSYRLAIVTIKKQYIGHAKRIIFGVWSFIEQFIYTKFIIVCDDDIDARNWNDVIWAITTRVDPDRDTTIVKNTPIDYLDFASPIAGLGSKIGIDATNKWPGETNRKWGDPINMSSAICCYIDSIWEKLNILNHKNKNNNSNK</sequence>
<evidence type="ECO:0000256" key="1">
    <source>
        <dbReference type="ARBA" id="ARBA00022793"/>
    </source>
</evidence>